<dbReference type="InterPro" id="IPR050534">
    <property type="entry name" value="Coronavir_polyprotein_1ab"/>
</dbReference>
<dbReference type="SUPFAM" id="SSF52540">
    <property type="entry name" value="P-loop containing nucleoside triphosphate hydrolases"/>
    <property type="match status" value="1"/>
</dbReference>
<accession>A0A3P5WTN8</accession>
<evidence type="ECO:0000256" key="1">
    <source>
        <dbReference type="SAM" id="MobiDB-lite"/>
    </source>
</evidence>
<evidence type="ECO:0000313" key="4">
    <source>
        <dbReference type="Proteomes" id="UP000280861"/>
    </source>
</evidence>
<dbReference type="CDD" id="cd18809">
    <property type="entry name" value="SF1_C_RecD"/>
    <property type="match status" value="1"/>
</dbReference>
<dbReference type="Gene3D" id="3.40.50.300">
    <property type="entry name" value="P-loop containing nucleotide triphosphate hydrolases"/>
    <property type="match status" value="2"/>
</dbReference>
<dbReference type="InterPro" id="IPR027417">
    <property type="entry name" value="P-loop_NTPase"/>
</dbReference>
<reference evidence="3 4" key="1">
    <citation type="submission" date="2018-11" db="EMBL/GenBank/DDBJ databases">
        <authorList>
            <person name="Criscuolo A."/>
        </authorList>
    </citation>
    <scope>NUCLEOTIDE SEQUENCE [LARGE SCALE GENOMIC DNA]</scope>
    <source>
        <strain evidence="3">AT11b</strain>
    </source>
</reference>
<dbReference type="InterPro" id="IPR003593">
    <property type="entry name" value="AAA+_ATPase"/>
</dbReference>
<proteinExistence type="predicted"/>
<keyword evidence="3" id="KW-0378">Hydrolase</keyword>
<name>A0A3P5WTN8_9MICC</name>
<evidence type="ECO:0000259" key="2">
    <source>
        <dbReference type="SMART" id="SM00382"/>
    </source>
</evidence>
<dbReference type="Pfam" id="PF13604">
    <property type="entry name" value="AAA_30"/>
    <property type="match status" value="1"/>
</dbReference>
<dbReference type="PANTHER" id="PTHR43788">
    <property type="entry name" value="DNA2/NAM7 HELICASE FAMILY MEMBER"/>
    <property type="match status" value="1"/>
</dbReference>
<feature type="domain" description="AAA+ ATPase" evidence="2">
    <location>
        <begin position="633"/>
        <end position="774"/>
    </location>
</feature>
<dbReference type="EC" id="3.1.11.5" evidence="3"/>
<dbReference type="EMBL" id="UXAU01000016">
    <property type="protein sequence ID" value="VDC22550.1"/>
    <property type="molecule type" value="Genomic_DNA"/>
</dbReference>
<keyword evidence="4" id="KW-1185">Reference proteome</keyword>
<dbReference type="AlphaFoldDB" id="A0A3P5WTN8"/>
<dbReference type="OrthoDB" id="9763659at2"/>
<protein>
    <submittedName>
        <fullName evidence="3">RecBCD enzyme subunit RecD</fullName>
        <ecNumber evidence="3">3.1.11.5</ecNumber>
    </submittedName>
</protein>
<dbReference type="Pfam" id="PF13538">
    <property type="entry name" value="UvrD_C_2"/>
    <property type="match status" value="1"/>
</dbReference>
<gene>
    <name evidence="3" type="primary">recD</name>
    <name evidence="3" type="ORF">PSET11_01004</name>
</gene>
<dbReference type="Proteomes" id="UP000280861">
    <property type="component" value="Unassembled WGS sequence"/>
</dbReference>
<organism evidence="3 4">
    <name type="scientific">Arthrobacter ulcerisalmonis</name>
    <dbReference type="NCBI Taxonomy" id="2483813"/>
    <lineage>
        <taxon>Bacteria</taxon>
        <taxon>Bacillati</taxon>
        <taxon>Actinomycetota</taxon>
        <taxon>Actinomycetes</taxon>
        <taxon>Micrococcales</taxon>
        <taxon>Micrococcaceae</taxon>
        <taxon>Arthrobacter</taxon>
    </lineage>
</organism>
<evidence type="ECO:0000313" key="3">
    <source>
        <dbReference type="EMBL" id="VDC22550.1"/>
    </source>
</evidence>
<sequence>MVGVQHLSMRVPWRDRAWDDRVCDSPLGNSSCTLLANIGTRRDDVYEQANAGSTITSLDTSRLPCLSERATFMSPTGYRVIKTHPYGNNRALKGTLHPTPVEVPGYAFEAVPFRWLNRSSLYEEVDVRRVRGFNPDAESAADDALGWNDAAWVMDGENQQAVIREFFDPVVADDSLVLMYLKHSPFQEGDLTGRLLVGAARITQVMQPPIWRQSGHPPFNSSMWETIVTHSLRPDMIDGILLPYQELVPLLDAGTDVSAALAWAPEGRDIEFSYVTEHVSDDAAIQALTSLLAAGRACQDLGVALPDTALAWVEAQLERLWQLRGPVPGLAAVLGHLGVERPHVAARAVVAACDDSADPWEYLAAGFADCAHFCAAVQGVLGPSIGRIWNGQDQETQEALRLLSAMDISQVQVTALMKGDTAVSLTIEELLGNPYWASICTYGRDEHVPFTTVDRACFPPAHVTWRTPLPDVARMDDNLDRRRIEALLIDVLEGRAIHGDTLLPQGEALDVAAEYELTQPPRLSAVVLKGLGLDHASLRNMQDAGVWSPLLAVDLADGTAGLKCLRHDDISYIIRAWVEEQRAKPAYGELVTARELLDRSLDETIARSPTSGPDATEERARAEKAAGLSQIFSSPLSVLIGPAGTGKTTLLRALVGLDGIVNGSVILLAPTGKARVQLQTKVGHPAKTLASFLARSGRWDGVRYRATEDVRTRVQADLVVIDEASMLTEEMLAATLDAVREVKRIILVGDPRQLPPIGPGRPFVDLVTELRPNEFSGAGRVAAGYVELTVTRRQLPDGSDGVRQDLQLASWFGDRSGGADDSIWEDLRQDPSTPTVTYEPWGGRTAVEALTDALQRFLPALANNDDPERAFALTYGGTENGQYLNWELGAGKHAEEWQILSPTRSRAFGVTELNRHLKRTYRTTDLSYAKQYGRSNVPRPIGPEQITRGDKVMQTRNSLMRGWTRDQTVEKLDYVANGEIGVAIGRLVPAAQRPKNSLQLGVEFSSQPAVTYSYWPSSTDDPPLELAWAVTVHKSQGSEFGTTFLVLPARTNISRELMYTALTRQRDHVVILHEGTLEDLRELANPWRSETSRRLTDLFAPPQPVTLKVRGESRRFERKLMHVTANGVPVASKNEVIVAAILDELVPGHWEYEKPLTGTDGRTVLPDFTITLPDGRTIYWEHAGMLDLPAYARKWSLKQQWYADQGIASHDNGGGTKGILMWTDDRDGADAQAWKNLASAIFGTILPTHQPQGTDGPRGRRAARKLTPARPQSKP</sequence>
<feature type="region of interest" description="Disordered" evidence="1">
    <location>
        <begin position="1245"/>
        <end position="1275"/>
    </location>
</feature>
<dbReference type="CDD" id="cd17933">
    <property type="entry name" value="DEXSc_RecD-like"/>
    <property type="match status" value="1"/>
</dbReference>
<dbReference type="SMART" id="SM00382">
    <property type="entry name" value="AAA"/>
    <property type="match status" value="1"/>
</dbReference>
<dbReference type="GO" id="GO:0008854">
    <property type="term" value="F:exodeoxyribonuclease V activity"/>
    <property type="evidence" value="ECO:0007669"/>
    <property type="project" value="UniProtKB-EC"/>
</dbReference>
<dbReference type="InterPro" id="IPR027785">
    <property type="entry name" value="UvrD-like_helicase_C"/>
</dbReference>